<keyword evidence="3" id="KW-1185">Reference proteome</keyword>
<proteinExistence type="predicted"/>
<evidence type="ECO:0000313" key="3">
    <source>
        <dbReference type="Proteomes" id="UP000478052"/>
    </source>
</evidence>
<name>A0A6G0Y6S7_APHCR</name>
<protein>
    <submittedName>
        <fullName evidence="2">Uncharacterized protein</fullName>
    </submittedName>
</protein>
<keyword evidence="1" id="KW-0812">Transmembrane</keyword>
<organism evidence="2 3">
    <name type="scientific">Aphis craccivora</name>
    <name type="common">Cowpea aphid</name>
    <dbReference type="NCBI Taxonomy" id="307492"/>
    <lineage>
        <taxon>Eukaryota</taxon>
        <taxon>Metazoa</taxon>
        <taxon>Ecdysozoa</taxon>
        <taxon>Arthropoda</taxon>
        <taxon>Hexapoda</taxon>
        <taxon>Insecta</taxon>
        <taxon>Pterygota</taxon>
        <taxon>Neoptera</taxon>
        <taxon>Paraneoptera</taxon>
        <taxon>Hemiptera</taxon>
        <taxon>Sternorrhyncha</taxon>
        <taxon>Aphidomorpha</taxon>
        <taxon>Aphidoidea</taxon>
        <taxon>Aphididae</taxon>
        <taxon>Aphidini</taxon>
        <taxon>Aphis</taxon>
        <taxon>Aphis</taxon>
    </lineage>
</organism>
<feature type="transmembrane region" description="Helical" evidence="1">
    <location>
        <begin position="45"/>
        <end position="65"/>
    </location>
</feature>
<evidence type="ECO:0000313" key="2">
    <source>
        <dbReference type="EMBL" id="KAF0750008.1"/>
    </source>
</evidence>
<dbReference type="Proteomes" id="UP000478052">
    <property type="component" value="Unassembled WGS sequence"/>
</dbReference>
<keyword evidence="1" id="KW-1133">Transmembrane helix</keyword>
<keyword evidence="1" id="KW-0472">Membrane</keyword>
<comment type="caution">
    <text evidence="2">The sequence shown here is derived from an EMBL/GenBank/DDBJ whole genome shotgun (WGS) entry which is preliminary data.</text>
</comment>
<accession>A0A6G0Y6S7</accession>
<evidence type="ECO:0000256" key="1">
    <source>
        <dbReference type="SAM" id="Phobius"/>
    </source>
</evidence>
<dbReference type="AlphaFoldDB" id="A0A6G0Y6S7"/>
<sequence>MEQLLDTKLAKLEKWIVKGLVNPSGITPNVATKQATNIVIEEYNLYIPILNMLPLFGVLTTLLLYNAWNRYKTLFYVSFLINRPSHSSYDARPSSPVKSFHDKCTNLQIKQCTEWRCPMHSTFAVLIKESRYTYWTKGDTVRCCTNGRKRSTQPKPYVLPSCWPTLMPSDMEKLNMQFSKL</sequence>
<dbReference type="EMBL" id="VUJU01005886">
    <property type="protein sequence ID" value="KAF0750008.1"/>
    <property type="molecule type" value="Genomic_DNA"/>
</dbReference>
<reference evidence="2 3" key="1">
    <citation type="submission" date="2019-08" db="EMBL/GenBank/DDBJ databases">
        <title>Whole genome of Aphis craccivora.</title>
        <authorList>
            <person name="Voronova N.V."/>
            <person name="Shulinski R.S."/>
            <person name="Bandarenka Y.V."/>
            <person name="Zhorov D.G."/>
            <person name="Warner D."/>
        </authorList>
    </citation>
    <scope>NUCLEOTIDE SEQUENCE [LARGE SCALE GENOMIC DNA]</scope>
    <source>
        <strain evidence="2">180601</strain>
        <tissue evidence="2">Whole Body</tissue>
    </source>
</reference>
<gene>
    <name evidence="2" type="ORF">FWK35_00017306</name>
</gene>